<dbReference type="Pfam" id="PF00646">
    <property type="entry name" value="F-box"/>
    <property type="match status" value="1"/>
</dbReference>
<dbReference type="Proteomes" id="UP000824120">
    <property type="component" value="Chromosome 6"/>
</dbReference>
<dbReference type="InterPro" id="IPR050796">
    <property type="entry name" value="SCF_F-box_component"/>
</dbReference>
<protein>
    <recommendedName>
        <fullName evidence="1">F-box domain-containing protein</fullName>
    </recommendedName>
</protein>
<organism evidence="2 3">
    <name type="scientific">Solanum commersonii</name>
    <name type="common">Commerson's wild potato</name>
    <name type="synonym">Commerson's nightshade</name>
    <dbReference type="NCBI Taxonomy" id="4109"/>
    <lineage>
        <taxon>Eukaryota</taxon>
        <taxon>Viridiplantae</taxon>
        <taxon>Streptophyta</taxon>
        <taxon>Embryophyta</taxon>
        <taxon>Tracheophyta</taxon>
        <taxon>Spermatophyta</taxon>
        <taxon>Magnoliopsida</taxon>
        <taxon>eudicotyledons</taxon>
        <taxon>Gunneridae</taxon>
        <taxon>Pentapetalae</taxon>
        <taxon>asterids</taxon>
        <taxon>lamiids</taxon>
        <taxon>Solanales</taxon>
        <taxon>Solanaceae</taxon>
        <taxon>Solanoideae</taxon>
        <taxon>Solaneae</taxon>
        <taxon>Solanum</taxon>
    </lineage>
</organism>
<dbReference type="PANTHER" id="PTHR31672">
    <property type="entry name" value="BNACNNG10540D PROTEIN"/>
    <property type="match status" value="1"/>
</dbReference>
<evidence type="ECO:0000313" key="2">
    <source>
        <dbReference type="EMBL" id="KAG5598585.1"/>
    </source>
</evidence>
<dbReference type="OrthoDB" id="1094363at2759"/>
<comment type="caution">
    <text evidence="2">The sequence shown here is derived from an EMBL/GenBank/DDBJ whole genome shotgun (WGS) entry which is preliminary data.</text>
</comment>
<keyword evidence="3" id="KW-1185">Reference proteome</keyword>
<proteinExistence type="predicted"/>
<accession>A0A9J5YE94</accession>
<dbReference type="PANTHER" id="PTHR31672:SF13">
    <property type="entry name" value="F-BOX PROTEIN CPR30-LIKE"/>
    <property type="match status" value="1"/>
</dbReference>
<dbReference type="InterPro" id="IPR001810">
    <property type="entry name" value="F-box_dom"/>
</dbReference>
<dbReference type="EMBL" id="JACXVP010000006">
    <property type="protein sequence ID" value="KAG5598585.1"/>
    <property type="molecule type" value="Genomic_DNA"/>
</dbReference>
<evidence type="ECO:0000259" key="1">
    <source>
        <dbReference type="Pfam" id="PF00646"/>
    </source>
</evidence>
<dbReference type="AlphaFoldDB" id="A0A9J5YE94"/>
<name>A0A9J5YE94_SOLCO</name>
<gene>
    <name evidence="2" type="ORF">H5410_029955</name>
</gene>
<feature type="domain" description="F-box" evidence="1">
    <location>
        <begin position="14"/>
        <end position="50"/>
    </location>
</feature>
<sequence>MTNNNRAEERMEFDDDMVGKIISHLPLKFANQCKVSSKKFKSRILNPYFFQLLFQNQQTYYTRLIYSSHILSTSLYKIFLKPTAIIQCSMNLSCDVDLLASCNGLILSDLEEIMIYCNFNPITKEHQLIPYQSQHILDTYKLVTIIILDENFNWFYKFHVLSSDRSGVWCEIQLRANTSISLSFYCLLREEAIQIVRPQFIDHFDLNYVIATYNNASNNCKVSHILVNFVDNRMYCFHPILACVHKMPSNNVTIAHRV</sequence>
<evidence type="ECO:0000313" key="3">
    <source>
        <dbReference type="Proteomes" id="UP000824120"/>
    </source>
</evidence>
<reference evidence="2 3" key="1">
    <citation type="submission" date="2020-09" db="EMBL/GenBank/DDBJ databases">
        <title>De no assembly of potato wild relative species, Solanum commersonii.</title>
        <authorList>
            <person name="Cho K."/>
        </authorList>
    </citation>
    <scope>NUCLEOTIDE SEQUENCE [LARGE SCALE GENOMIC DNA]</scope>
    <source>
        <strain evidence="2">LZ3.2</strain>
        <tissue evidence="2">Leaf</tissue>
    </source>
</reference>